<dbReference type="PANTHER" id="PTHR33164">
    <property type="entry name" value="TRANSCRIPTIONAL REGULATOR, MARR FAMILY"/>
    <property type="match status" value="1"/>
</dbReference>
<dbReference type="PROSITE" id="PS50995">
    <property type="entry name" value="HTH_MARR_2"/>
    <property type="match status" value="1"/>
</dbReference>
<dbReference type="InterPro" id="IPR036390">
    <property type="entry name" value="WH_DNA-bd_sf"/>
</dbReference>
<accession>A0ABP8WA97</accession>
<dbReference type="PANTHER" id="PTHR33164:SF57">
    <property type="entry name" value="MARR-FAMILY TRANSCRIPTIONAL REGULATOR"/>
    <property type="match status" value="1"/>
</dbReference>
<dbReference type="InterPro" id="IPR000835">
    <property type="entry name" value="HTH_MarR-typ"/>
</dbReference>
<feature type="domain" description="HTH marR-type" evidence="4">
    <location>
        <begin position="13"/>
        <end position="143"/>
    </location>
</feature>
<dbReference type="PROSITE" id="PS01117">
    <property type="entry name" value="HTH_MARR_1"/>
    <property type="match status" value="1"/>
</dbReference>
<dbReference type="SUPFAM" id="SSF46785">
    <property type="entry name" value="Winged helix' DNA-binding domain"/>
    <property type="match status" value="1"/>
</dbReference>
<dbReference type="Proteomes" id="UP001500621">
    <property type="component" value="Unassembled WGS sequence"/>
</dbReference>
<sequence length="152" mass="16739">MSGDREETLMALEQEFAILLRRVRRVIGERARATHESLQPATYLMLRHVAAHGPLRASSMAEVFDVDKGAISRQVSHLASLGLVEGSPDPVDGRATLLSVTDEARTRMADLDAHRRKRLDERLGQWSDDELADLVAVLGRYNATVGPPAEEG</sequence>
<dbReference type="InterPro" id="IPR023187">
    <property type="entry name" value="Tscrpt_reg_MarR-type_CS"/>
</dbReference>
<comment type="caution">
    <text evidence="5">The sequence shown here is derived from an EMBL/GenBank/DDBJ whole genome shotgun (WGS) entry which is preliminary data.</text>
</comment>
<keyword evidence="6" id="KW-1185">Reference proteome</keyword>
<dbReference type="EMBL" id="BAABIM010000002">
    <property type="protein sequence ID" value="GAA4683405.1"/>
    <property type="molecule type" value="Genomic_DNA"/>
</dbReference>
<name>A0ABP8WA97_9ACTN</name>
<dbReference type="RefSeq" id="WP_345265440.1">
    <property type="nucleotide sequence ID" value="NZ_BAABIM010000002.1"/>
</dbReference>
<proteinExistence type="predicted"/>
<organism evidence="5 6">
    <name type="scientific">Nocardioides nanhaiensis</name>
    <dbReference type="NCBI Taxonomy" id="1476871"/>
    <lineage>
        <taxon>Bacteria</taxon>
        <taxon>Bacillati</taxon>
        <taxon>Actinomycetota</taxon>
        <taxon>Actinomycetes</taxon>
        <taxon>Propionibacteriales</taxon>
        <taxon>Nocardioidaceae</taxon>
        <taxon>Nocardioides</taxon>
    </lineage>
</organism>
<protein>
    <recommendedName>
        <fullName evidence="4">HTH marR-type domain-containing protein</fullName>
    </recommendedName>
</protein>
<evidence type="ECO:0000256" key="1">
    <source>
        <dbReference type="ARBA" id="ARBA00023015"/>
    </source>
</evidence>
<keyword evidence="2" id="KW-0238">DNA-binding</keyword>
<dbReference type="Gene3D" id="1.10.10.10">
    <property type="entry name" value="Winged helix-like DNA-binding domain superfamily/Winged helix DNA-binding domain"/>
    <property type="match status" value="1"/>
</dbReference>
<keyword evidence="3" id="KW-0804">Transcription</keyword>
<dbReference type="Pfam" id="PF12802">
    <property type="entry name" value="MarR_2"/>
    <property type="match status" value="1"/>
</dbReference>
<dbReference type="InterPro" id="IPR039422">
    <property type="entry name" value="MarR/SlyA-like"/>
</dbReference>
<evidence type="ECO:0000256" key="3">
    <source>
        <dbReference type="ARBA" id="ARBA00023163"/>
    </source>
</evidence>
<evidence type="ECO:0000313" key="5">
    <source>
        <dbReference type="EMBL" id="GAA4683405.1"/>
    </source>
</evidence>
<evidence type="ECO:0000256" key="2">
    <source>
        <dbReference type="ARBA" id="ARBA00023125"/>
    </source>
</evidence>
<evidence type="ECO:0000259" key="4">
    <source>
        <dbReference type="PROSITE" id="PS50995"/>
    </source>
</evidence>
<reference evidence="6" key="1">
    <citation type="journal article" date="2019" name="Int. J. Syst. Evol. Microbiol.">
        <title>The Global Catalogue of Microorganisms (GCM) 10K type strain sequencing project: providing services to taxonomists for standard genome sequencing and annotation.</title>
        <authorList>
            <consortium name="The Broad Institute Genomics Platform"/>
            <consortium name="The Broad Institute Genome Sequencing Center for Infectious Disease"/>
            <person name="Wu L."/>
            <person name="Ma J."/>
        </authorList>
    </citation>
    <scope>NUCLEOTIDE SEQUENCE [LARGE SCALE GENOMIC DNA]</scope>
    <source>
        <strain evidence="6">JCM 18127</strain>
    </source>
</reference>
<dbReference type="SMART" id="SM00347">
    <property type="entry name" value="HTH_MARR"/>
    <property type="match status" value="1"/>
</dbReference>
<keyword evidence="1" id="KW-0805">Transcription regulation</keyword>
<dbReference type="InterPro" id="IPR036388">
    <property type="entry name" value="WH-like_DNA-bd_sf"/>
</dbReference>
<gene>
    <name evidence="5" type="ORF">GCM10023226_20700</name>
</gene>
<evidence type="ECO:0000313" key="6">
    <source>
        <dbReference type="Proteomes" id="UP001500621"/>
    </source>
</evidence>